<evidence type="ECO:0000256" key="1">
    <source>
        <dbReference type="ARBA" id="ARBA00023604"/>
    </source>
</evidence>
<dbReference type="EMBL" id="ML145133">
    <property type="protein sequence ID" value="TBU57739.1"/>
    <property type="molecule type" value="Genomic_DNA"/>
</dbReference>
<comment type="similarity">
    <text evidence="1">Belongs to the asaB hydroxylase/desaturase family.</text>
</comment>
<evidence type="ECO:0000313" key="2">
    <source>
        <dbReference type="EMBL" id="TBU57739.1"/>
    </source>
</evidence>
<dbReference type="PANTHER" id="PTHR34598">
    <property type="entry name" value="BLL6449 PROTEIN"/>
    <property type="match status" value="1"/>
</dbReference>
<accession>A0A4Q9P090</accession>
<dbReference type="AlphaFoldDB" id="A0A4Q9P090"/>
<proteinExistence type="inferred from homology"/>
<dbReference type="InterPro" id="IPR044053">
    <property type="entry name" value="AsaB-like"/>
</dbReference>
<dbReference type="STRING" id="114155.A0A4Q9P090"/>
<dbReference type="GO" id="GO:0016491">
    <property type="term" value="F:oxidoreductase activity"/>
    <property type="evidence" value="ECO:0007669"/>
    <property type="project" value="InterPro"/>
</dbReference>
<organism evidence="2 3">
    <name type="scientific">Dichomitus squalens</name>
    <dbReference type="NCBI Taxonomy" id="114155"/>
    <lineage>
        <taxon>Eukaryota</taxon>
        <taxon>Fungi</taxon>
        <taxon>Dikarya</taxon>
        <taxon>Basidiomycota</taxon>
        <taxon>Agaricomycotina</taxon>
        <taxon>Agaricomycetes</taxon>
        <taxon>Polyporales</taxon>
        <taxon>Polyporaceae</taxon>
        <taxon>Dichomitus</taxon>
    </lineage>
</organism>
<evidence type="ECO:0000313" key="3">
    <source>
        <dbReference type="Proteomes" id="UP000292082"/>
    </source>
</evidence>
<dbReference type="NCBIfam" id="NF041278">
    <property type="entry name" value="CmcJ_NvfI_EfuI"/>
    <property type="match status" value="1"/>
</dbReference>
<dbReference type="PANTHER" id="PTHR34598:SF3">
    <property type="entry name" value="OXIDOREDUCTASE AN1597"/>
    <property type="match status" value="1"/>
</dbReference>
<protein>
    <submittedName>
        <fullName evidence="2">Uncharacterized protein</fullName>
    </submittedName>
</protein>
<dbReference type="Proteomes" id="UP000292082">
    <property type="component" value="Unassembled WGS sequence"/>
</dbReference>
<sequence length="277" mass="31823">MAIASVLAPRDVPTTLNFYKPLNEEPPHRYAYAVEGKPQTNVGSEPHPAVVHDVRGREAEFSLDKNGFQWVHWPSVEKDFVDDEVIKEKYYPEVERLLKEVAGAKRVFIFDHTIRRSPNSEDQRDPKRRGPAELVHIDQTYEASIERVKYHLPDEADRLLNSRVRIINVWRPIANPVAHKPLAVADWRTLDHTNLVKTALHYPHRTGSTYSVRYDPGLEFYYLGGQTPDEVTLIKCFDSETDRARLTPHTAFPDAGSPKDAPHRQSIEVRVLVFDTE</sequence>
<reference evidence="2 3" key="1">
    <citation type="submission" date="2019-01" db="EMBL/GenBank/DDBJ databases">
        <title>Draft genome sequences of three monokaryotic isolates of the white-rot basidiomycete fungus Dichomitus squalens.</title>
        <authorList>
            <consortium name="DOE Joint Genome Institute"/>
            <person name="Lopez S.C."/>
            <person name="Andreopoulos B."/>
            <person name="Pangilinan J."/>
            <person name="Lipzen A."/>
            <person name="Riley R."/>
            <person name="Ahrendt S."/>
            <person name="Ng V."/>
            <person name="Barry K."/>
            <person name="Daum C."/>
            <person name="Grigoriev I.V."/>
            <person name="Hilden K.S."/>
            <person name="Makela M.R."/>
            <person name="de Vries R.P."/>
        </authorList>
    </citation>
    <scope>NUCLEOTIDE SEQUENCE [LARGE SCALE GENOMIC DNA]</scope>
    <source>
        <strain evidence="2 3">CBS 464.89</strain>
    </source>
</reference>
<keyword evidence="3" id="KW-1185">Reference proteome</keyword>
<name>A0A4Q9P090_9APHY</name>
<gene>
    <name evidence="2" type="ORF">BD310DRAFT_1018912</name>
</gene>